<gene>
    <name evidence="2" type="ORF">DL762_010107</name>
</gene>
<evidence type="ECO:0000256" key="1">
    <source>
        <dbReference type="SAM" id="MobiDB-lite"/>
    </source>
</evidence>
<dbReference type="Proteomes" id="UP000294003">
    <property type="component" value="Unassembled WGS sequence"/>
</dbReference>
<protein>
    <submittedName>
        <fullName evidence="2">Uncharacterized protein</fullName>
    </submittedName>
</protein>
<feature type="region of interest" description="Disordered" evidence="1">
    <location>
        <begin position="26"/>
        <end position="53"/>
    </location>
</feature>
<dbReference type="EMBL" id="QJNS01000706">
    <property type="protein sequence ID" value="RYO75239.1"/>
    <property type="molecule type" value="Genomic_DNA"/>
</dbReference>
<comment type="caution">
    <text evidence="2">The sequence shown here is derived from an EMBL/GenBank/DDBJ whole genome shotgun (WGS) entry which is preliminary data.</text>
</comment>
<evidence type="ECO:0000313" key="3">
    <source>
        <dbReference type="Proteomes" id="UP000294003"/>
    </source>
</evidence>
<organism evidence="2 3">
    <name type="scientific">Monosporascus cannonballus</name>
    <dbReference type="NCBI Taxonomy" id="155416"/>
    <lineage>
        <taxon>Eukaryota</taxon>
        <taxon>Fungi</taxon>
        <taxon>Dikarya</taxon>
        <taxon>Ascomycota</taxon>
        <taxon>Pezizomycotina</taxon>
        <taxon>Sordariomycetes</taxon>
        <taxon>Xylariomycetidae</taxon>
        <taxon>Xylariales</taxon>
        <taxon>Xylariales incertae sedis</taxon>
        <taxon>Monosporascus</taxon>
    </lineage>
</organism>
<accession>A0ABY0GSD5</accession>
<reference evidence="2 3" key="1">
    <citation type="submission" date="2018-06" db="EMBL/GenBank/DDBJ databases">
        <title>Complete Genomes of Monosporascus.</title>
        <authorList>
            <person name="Robinson A.J."/>
            <person name="Natvig D.O."/>
        </authorList>
    </citation>
    <scope>NUCLEOTIDE SEQUENCE [LARGE SCALE GENOMIC DNA]</scope>
    <source>
        <strain evidence="2 3">CBS 609.92</strain>
    </source>
</reference>
<evidence type="ECO:0000313" key="2">
    <source>
        <dbReference type="EMBL" id="RYO75239.1"/>
    </source>
</evidence>
<keyword evidence="3" id="KW-1185">Reference proteome</keyword>
<sequence>MLLKLITTTLWTSILKYLMRHLRRSNSTTAHDSEHKLPRTPNPPGHGLPEIPSATIRGLRTFIWGSNRRKPVELTDISNYAELRSVNQEYHGHLKNAFGSSKEYPTEWHNLGHINSEPSNA</sequence>
<name>A0ABY0GSD5_9PEZI</name>
<proteinExistence type="predicted"/>